<dbReference type="GO" id="GO:0052726">
    <property type="term" value="F:inositol-1,3,4-trisphosphate 5-kinase activity"/>
    <property type="evidence" value="ECO:0007669"/>
    <property type="project" value="InterPro"/>
</dbReference>
<dbReference type="PANTHER" id="PTHR14217">
    <property type="entry name" value="INOSITOL-TETRAKISPHOSPHATE 1-KINASE"/>
    <property type="match status" value="1"/>
</dbReference>
<dbReference type="GO" id="GO:0005524">
    <property type="term" value="F:ATP binding"/>
    <property type="evidence" value="ECO:0007669"/>
    <property type="project" value="InterPro"/>
</dbReference>
<dbReference type="RefSeq" id="XP_025051313.1">
    <property type="nucleotide sequence ID" value="XM_025195528.1"/>
</dbReference>
<evidence type="ECO:0000313" key="2">
    <source>
        <dbReference type="Proteomes" id="UP000189705"/>
    </source>
</evidence>
<evidence type="ECO:0000313" key="3">
    <source>
        <dbReference type="RefSeq" id="XP_025051313.1"/>
    </source>
</evidence>
<protein>
    <submittedName>
        <fullName evidence="3">Inositol-tetrakisphosphate 1-kinase-like</fullName>
    </submittedName>
</protein>
<evidence type="ECO:0000259" key="1">
    <source>
        <dbReference type="Pfam" id="PF17927"/>
    </source>
</evidence>
<name>A0A3Q0FZV6_ALLSI</name>
<dbReference type="InterPro" id="IPR008656">
    <property type="entry name" value="Inositol_tetrakis-P_1-kinase"/>
</dbReference>
<keyword evidence="2" id="KW-1185">Reference proteome</keyword>
<dbReference type="STRING" id="38654.A0A3Q0FZV6"/>
<dbReference type="Proteomes" id="UP000189705">
    <property type="component" value="Unplaced"/>
</dbReference>
<dbReference type="InParanoid" id="A0A3Q0FZV6"/>
<dbReference type="GO" id="GO:0032957">
    <property type="term" value="P:inositol trisphosphate metabolic process"/>
    <property type="evidence" value="ECO:0007669"/>
    <property type="project" value="InterPro"/>
</dbReference>
<sequence>MPGRGRGWRIGYCLQEQKKRKLNFQDFEALCRERGHEVVELDLGRPLSPQGPFDVILHKPSDLLLASDYDIHAQSLVDSFQAYTDTHARTLVLDPLSNVRPLLDRFESCLLLRDLRAQDNSVFSPPCVELPAGSGHEALGQVLARGLTFPLSDPTVCPPGYEGVPEFFPALLSHIETLLETREREEPPSSPPETP</sequence>
<dbReference type="PANTHER" id="PTHR14217:SF42">
    <property type="entry name" value="INOSITOL-TETRAKISPHOSPHATE 1-KINASE"/>
    <property type="match status" value="1"/>
</dbReference>
<dbReference type="Gene3D" id="3.40.50.11370">
    <property type="match status" value="1"/>
</dbReference>
<dbReference type="GO" id="GO:0047325">
    <property type="term" value="F:inositol-3,4,5,6-tetrakisphosphate 1-kinase activity"/>
    <property type="evidence" value="ECO:0007669"/>
    <property type="project" value="InterPro"/>
</dbReference>
<organism evidence="2 3">
    <name type="scientific">Alligator sinensis</name>
    <name type="common">Chinese alligator</name>
    <dbReference type="NCBI Taxonomy" id="38654"/>
    <lineage>
        <taxon>Eukaryota</taxon>
        <taxon>Metazoa</taxon>
        <taxon>Chordata</taxon>
        <taxon>Craniata</taxon>
        <taxon>Vertebrata</taxon>
        <taxon>Euteleostomi</taxon>
        <taxon>Archelosauria</taxon>
        <taxon>Archosauria</taxon>
        <taxon>Crocodylia</taxon>
        <taxon>Alligatoridae</taxon>
        <taxon>Alligatorinae</taxon>
        <taxon>Alligator</taxon>
    </lineage>
</organism>
<proteinExistence type="predicted"/>
<dbReference type="GO" id="GO:0052725">
    <property type="term" value="F:inositol-1,3,4-trisphosphate 6-kinase activity"/>
    <property type="evidence" value="ECO:0007669"/>
    <property type="project" value="InterPro"/>
</dbReference>
<dbReference type="GeneID" id="112548809"/>
<dbReference type="GO" id="GO:0000287">
    <property type="term" value="F:magnesium ion binding"/>
    <property type="evidence" value="ECO:0007669"/>
    <property type="project" value="InterPro"/>
</dbReference>
<gene>
    <name evidence="3" type="primary">LOC112548809</name>
</gene>
<dbReference type="KEGG" id="asn:112548809"/>
<accession>A0A3Q0FZV6</accession>
<dbReference type="AlphaFoldDB" id="A0A3Q0FZV6"/>
<dbReference type="GO" id="GO:0005737">
    <property type="term" value="C:cytoplasm"/>
    <property type="evidence" value="ECO:0007669"/>
    <property type="project" value="TreeGrafter"/>
</dbReference>
<feature type="domain" description="Inositol-tetrakisphosphate 1-kinase N-terminal" evidence="1">
    <location>
        <begin position="9"/>
        <end position="97"/>
    </location>
</feature>
<dbReference type="InterPro" id="IPR041429">
    <property type="entry name" value="ITPK1_N"/>
</dbReference>
<reference evidence="3" key="1">
    <citation type="submission" date="2025-08" db="UniProtKB">
        <authorList>
            <consortium name="RefSeq"/>
        </authorList>
    </citation>
    <scope>IDENTIFICATION</scope>
</reference>
<dbReference type="Pfam" id="PF17927">
    <property type="entry name" value="Ins134_P3_kin_N"/>
    <property type="match status" value="1"/>
</dbReference>